<gene>
    <name evidence="2" type="ORF">EZV62_005319</name>
</gene>
<sequence length="397" mass="44514">MQQQTQQPMQQANYTDDHVCDEHLFTMSQPCMAASTEIWYVDSGCTSHMARDAGMFTTLDMNATTTVKLGNGDMVKAAGKGKVLIQTKSGPKIIDNVLYIPDLAQNLLSVAQLLKRGYSLTFEGNLCIILDSKKYEIVRVRMHENSFHIDFNHVKLNASMSKNDMVRDMQAKSRTDDLCDACLMSKHDMVKDVQATSHTYGLRDACQNGKAPMKSKIDGVFDGHSSNESVMDDGAVAKSDSLFLKTRNQALSSTKAEYIAAAAAPKQAKWIKKVSTNLNCVEKKPIGLWCNNSAFSVVKNPVQHGRSKHNNVKFHAIREVEKNGETDFSISSIIWFLYQIIFNFLELAFSCRVYPPSKAEIEVLERQCGSIPMKFCHVEHGRVSFFFFNKVELPILP</sequence>
<proteinExistence type="predicted"/>
<comment type="caution">
    <text evidence="2">The sequence shown here is derived from an EMBL/GenBank/DDBJ whole genome shotgun (WGS) entry which is preliminary data.</text>
</comment>
<name>A0A5C7INF8_9ROSI</name>
<dbReference type="OrthoDB" id="8029976at2759"/>
<protein>
    <recommendedName>
        <fullName evidence="1">Retrovirus-related Pol polyprotein from transposon TNT 1-94-like beta-barrel domain-containing protein</fullName>
    </recommendedName>
</protein>
<dbReference type="EMBL" id="VAHF01000002">
    <property type="protein sequence ID" value="TXG70384.1"/>
    <property type="molecule type" value="Genomic_DNA"/>
</dbReference>
<dbReference type="PANTHER" id="PTHR11439">
    <property type="entry name" value="GAG-POL-RELATED RETROTRANSPOSON"/>
    <property type="match status" value="1"/>
</dbReference>
<organism evidence="2 3">
    <name type="scientific">Acer yangbiense</name>
    <dbReference type="NCBI Taxonomy" id="1000413"/>
    <lineage>
        <taxon>Eukaryota</taxon>
        <taxon>Viridiplantae</taxon>
        <taxon>Streptophyta</taxon>
        <taxon>Embryophyta</taxon>
        <taxon>Tracheophyta</taxon>
        <taxon>Spermatophyta</taxon>
        <taxon>Magnoliopsida</taxon>
        <taxon>eudicotyledons</taxon>
        <taxon>Gunneridae</taxon>
        <taxon>Pentapetalae</taxon>
        <taxon>rosids</taxon>
        <taxon>malvids</taxon>
        <taxon>Sapindales</taxon>
        <taxon>Sapindaceae</taxon>
        <taxon>Hippocastanoideae</taxon>
        <taxon>Acereae</taxon>
        <taxon>Acer</taxon>
    </lineage>
</organism>
<keyword evidence="3" id="KW-1185">Reference proteome</keyword>
<dbReference type="PANTHER" id="PTHR11439:SF503">
    <property type="entry name" value="CYSTEINE-RICH RLK (RECEPTOR-LIKE PROTEIN KINASE) 8"/>
    <property type="match status" value="1"/>
</dbReference>
<dbReference type="Pfam" id="PF22936">
    <property type="entry name" value="Pol_BBD"/>
    <property type="match status" value="1"/>
</dbReference>
<reference evidence="3" key="1">
    <citation type="journal article" date="2019" name="Gigascience">
        <title>De novo genome assembly of the endangered Acer yangbiense, a plant species with extremely small populations endemic to Yunnan Province, China.</title>
        <authorList>
            <person name="Yang J."/>
            <person name="Wariss H.M."/>
            <person name="Tao L."/>
            <person name="Zhang R."/>
            <person name="Yun Q."/>
            <person name="Hollingsworth P."/>
            <person name="Dao Z."/>
            <person name="Luo G."/>
            <person name="Guo H."/>
            <person name="Ma Y."/>
            <person name="Sun W."/>
        </authorList>
    </citation>
    <scope>NUCLEOTIDE SEQUENCE [LARGE SCALE GENOMIC DNA]</scope>
    <source>
        <strain evidence="3">cv. Malutang</strain>
    </source>
</reference>
<dbReference type="Proteomes" id="UP000323000">
    <property type="component" value="Chromosome 2"/>
</dbReference>
<dbReference type="InterPro" id="IPR054722">
    <property type="entry name" value="PolX-like_BBD"/>
</dbReference>
<dbReference type="CDD" id="cd09272">
    <property type="entry name" value="RNase_HI_RT_Ty1"/>
    <property type="match status" value="1"/>
</dbReference>
<feature type="domain" description="Retrovirus-related Pol polyprotein from transposon TNT 1-94-like beta-barrel" evidence="1">
    <location>
        <begin position="39"/>
        <end position="118"/>
    </location>
</feature>
<evidence type="ECO:0000259" key="1">
    <source>
        <dbReference type="Pfam" id="PF22936"/>
    </source>
</evidence>
<evidence type="ECO:0000313" key="2">
    <source>
        <dbReference type="EMBL" id="TXG70384.1"/>
    </source>
</evidence>
<dbReference type="AlphaFoldDB" id="A0A5C7INF8"/>
<evidence type="ECO:0000313" key="3">
    <source>
        <dbReference type="Proteomes" id="UP000323000"/>
    </source>
</evidence>
<accession>A0A5C7INF8</accession>